<dbReference type="FunFam" id="3.50.30.50:FF:000001">
    <property type="entry name" value="Kynurenine formamidase"/>
    <property type="match status" value="1"/>
</dbReference>
<name>T1BBG5_9ZZZZ</name>
<keyword evidence="6" id="KW-0862">Zinc</keyword>
<comment type="subunit">
    <text evidence="3">Homodimer.</text>
</comment>
<dbReference type="GO" id="GO:0004061">
    <property type="term" value="F:arylformamidase activity"/>
    <property type="evidence" value="ECO:0007669"/>
    <property type="project" value="UniProtKB-EC"/>
</dbReference>
<dbReference type="SUPFAM" id="SSF102198">
    <property type="entry name" value="Putative cyclase"/>
    <property type="match status" value="1"/>
</dbReference>
<dbReference type="InterPro" id="IPR007325">
    <property type="entry name" value="KFase/CYL"/>
</dbReference>
<evidence type="ECO:0000313" key="8">
    <source>
        <dbReference type="EMBL" id="EQD67192.1"/>
    </source>
</evidence>
<keyword evidence="4" id="KW-0479">Metal-binding</keyword>
<evidence type="ECO:0000256" key="1">
    <source>
        <dbReference type="ARBA" id="ARBA00001947"/>
    </source>
</evidence>
<dbReference type="PANTHER" id="PTHR31118">
    <property type="entry name" value="CYCLASE-LIKE PROTEIN 2"/>
    <property type="match status" value="1"/>
</dbReference>
<dbReference type="EMBL" id="AUZZ01000641">
    <property type="protein sequence ID" value="EQD67192.1"/>
    <property type="molecule type" value="Genomic_DNA"/>
</dbReference>
<evidence type="ECO:0000256" key="5">
    <source>
        <dbReference type="ARBA" id="ARBA00022801"/>
    </source>
</evidence>
<evidence type="ECO:0000256" key="7">
    <source>
        <dbReference type="ARBA" id="ARBA00023079"/>
    </source>
</evidence>
<dbReference type="AlphaFoldDB" id="T1BBG5"/>
<keyword evidence="5 8" id="KW-0378">Hydrolase</keyword>
<reference evidence="8" key="2">
    <citation type="journal article" date="2014" name="ISME J.">
        <title>Microbial stratification in low pH oxic and suboxic macroscopic growths along an acid mine drainage.</title>
        <authorList>
            <person name="Mendez-Garcia C."/>
            <person name="Mesa V."/>
            <person name="Sprenger R.R."/>
            <person name="Richter M."/>
            <person name="Diez M.S."/>
            <person name="Solano J."/>
            <person name="Bargiela R."/>
            <person name="Golyshina O.V."/>
            <person name="Manteca A."/>
            <person name="Ramos J.L."/>
            <person name="Gallego J.R."/>
            <person name="Llorente I."/>
            <person name="Martins Dos Santos V.A."/>
            <person name="Jensen O.N."/>
            <person name="Pelaez A.I."/>
            <person name="Sanchez J."/>
            <person name="Ferrer M."/>
        </authorList>
    </citation>
    <scope>NUCLEOTIDE SEQUENCE</scope>
</reference>
<dbReference type="GO" id="GO:0046872">
    <property type="term" value="F:metal ion binding"/>
    <property type="evidence" value="ECO:0007669"/>
    <property type="project" value="UniProtKB-KW"/>
</dbReference>
<dbReference type="PANTHER" id="PTHR31118:SF12">
    <property type="entry name" value="CYCLASE-LIKE PROTEIN 2"/>
    <property type="match status" value="1"/>
</dbReference>
<gene>
    <name evidence="8" type="ORF">B2A_00844</name>
</gene>
<dbReference type="GO" id="GO:0019441">
    <property type="term" value="P:L-tryptophan catabolic process to kynurenine"/>
    <property type="evidence" value="ECO:0007669"/>
    <property type="project" value="InterPro"/>
</dbReference>
<reference evidence="8" key="1">
    <citation type="submission" date="2013-08" db="EMBL/GenBank/DDBJ databases">
        <authorList>
            <person name="Mendez C."/>
            <person name="Richter M."/>
            <person name="Ferrer M."/>
            <person name="Sanchez J."/>
        </authorList>
    </citation>
    <scope>NUCLEOTIDE SEQUENCE</scope>
</reference>
<dbReference type="Gene3D" id="3.50.30.50">
    <property type="entry name" value="Putative cyclase"/>
    <property type="match status" value="1"/>
</dbReference>
<comment type="pathway">
    <text evidence="2">Amino-acid degradation.</text>
</comment>
<evidence type="ECO:0000256" key="6">
    <source>
        <dbReference type="ARBA" id="ARBA00022833"/>
    </source>
</evidence>
<sequence>MRRVDISMPLYPGMAAFPGDPEFRSVPSHSIARGDAYNVSALAFGSHAGTHLDPPRHFLPDGATTDALDLAAFNGPCEVVDVDPTRAEVGPDDVRRAAPDAERVLFRTANSARWAASGAFFNDYVGLTPAAADAAVARRFRLVGIDALSVERDPTGTFPVHHRLLGRGTLILEGLRLAEAPPGRYELVCLPLRIEGGDGGPSRAVLLAP</sequence>
<organism evidence="8">
    <name type="scientific">mine drainage metagenome</name>
    <dbReference type="NCBI Taxonomy" id="410659"/>
    <lineage>
        <taxon>unclassified sequences</taxon>
        <taxon>metagenomes</taxon>
        <taxon>ecological metagenomes</taxon>
    </lineage>
</organism>
<protein>
    <submittedName>
        <fullName evidence="8">Putative cyclase</fullName>
        <ecNumber evidence="8">3.5.1.9</ecNumber>
    </submittedName>
</protein>
<keyword evidence="7" id="KW-0823">Tryptophan catabolism</keyword>
<dbReference type="EC" id="3.5.1.9" evidence="8"/>
<dbReference type="InterPro" id="IPR037175">
    <property type="entry name" value="KFase_sf"/>
</dbReference>
<evidence type="ECO:0000256" key="2">
    <source>
        <dbReference type="ARBA" id="ARBA00005023"/>
    </source>
</evidence>
<comment type="cofactor">
    <cofactor evidence="1">
        <name>Zn(2+)</name>
        <dbReference type="ChEBI" id="CHEBI:29105"/>
    </cofactor>
</comment>
<proteinExistence type="predicted"/>
<evidence type="ECO:0000256" key="4">
    <source>
        <dbReference type="ARBA" id="ARBA00022723"/>
    </source>
</evidence>
<evidence type="ECO:0000256" key="3">
    <source>
        <dbReference type="ARBA" id="ARBA00011738"/>
    </source>
</evidence>
<comment type="caution">
    <text evidence="8">The sequence shown here is derived from an EMBL/GenBank/DDBJ whole genome shotgun (WGS) entry which is preliminary data.</text>
</comment>
<accession>T1BBG5</accession>
<dbReference type="Pfam" id="PF04199">
    <property type="entry name" value="Cyclase"/>
    <property type="match status" value="1"/>
</dbReference>